<sequence>MDDDLFMFSSSRSPDSTPRKPISLSLSKKRKLQTTHNDRNDSIQSDSKSLSPPEQLDEKPKRRIVKDEEEDEDNYLMIDDAINDTAFWQQLDRVEKQYHDKEQPQYNIKAVNDLKNEGNNDETFASENDDMDSWPDFDDDPVATTPQPASTTDVKMERRSSVIELDCDEDIFQSHTPADPVTKHSNGTNMDTSEDEATKQLKALAVSKPIPTKRKVGEDVFTESCVKTWQMSRIKAWESRYVNPEGYYFRFVVPGEGQRNGGWTASEHKCFMDRYHEWIAKGWKIGYAWGLFSQKIPHRVGYQCMNYYRKLVGDKKIVDPSYAMVDGKLKQINKDRSIGTPVSSKLGDEWESEEVKEIERNVDRWLKEYHRRSGTASTSTPRPRLPATPRAPKTPSTRKPISDMVKKMPPPRQPLFVFDDDEDDEDAMDVFLSTQEPEHANLHVRKHDYEKELRERLEAYNKFMQPFLDPIKRHEYWRAKQEWRRGLTTTEMLVAKKTAALKTALPEEKPTTVRQSNLSMFFTGVKKPKQDTPDDLISKVIIPNELFSGVHHVKPLGLDQARPSISENGRSYYCELDDMAECPTILEALLGPANQEPSGKGSSPLEGILADPPWDFYVKDGRNDGRCSWTLKDMMRLMKKVLTRMTAGLVFVWTHKLLQADVVRLMDELDCRYVENLVWFKKYVNNIPVDQPSPYISSSKEILLIFRKGDGFELRHQRSPDVIIDFEQPASQWIQHEFTEPKPAAVYDMIETLLPKAGYNEELGRGRLLDLWTKRDAPRRDGWIAFHQRKTDPMTTSATAPDDTTKETDGIHDKAKHETSSNSIDEDSIMDIL</sequence>
<feature type="compositionally biased region" description="Polar residues" evidence="1">
    <location>
        <begin position="42"/>
        <end position="52"/>
    </location>
</feature>
<dbReference type="InterPro" id="IPR007757">
    <property type="entry name" value="MT-A70-like"/>
</dbReference>
<dbReference type="PROSITE" id="PS50090">
    <property type="entry name" value="MYB_LIKE"/>
    <property type="match status" value="1"/>
</dbReference>
<feature type="compositionally biased region" description="Basic and acidic residues" evidence="1">
    <location>
        <begin position="803"/>
        <end position="819"/>
    </location>
</feature>
<comment type="caution">
    <text evidence="3">The sequence shown here is derived from an EMBL/GenBank/DDBJ whole genome shotgun (WGS) entry which is preliminary data.</text>
</comment>
<dbReference type="STRING" id="1263082.A0A068S9F1"/>
<dbReference type="InterPro" id="IPR009057">
    <property type="entry name" value="Homeodomain-like_sf"/>
</dbReference>
<feature type="region of interest" description="Disordered" evidence="1">
    <location>
        <begin position="173"/>
        <end position="195"/>
    </location>
</feature>
<dbReference type="InterPro" id="IPR029063">
    <property type="entry name" value="SAM-dependent_MTases_sf"/>
</dbReference>
<dbReference type="OrthoDB" id="6781668at2759"/>
<feature type="domain" description="Myb-like" evidence="2">
    <location>
        <begin position="255"/>
        <end position="312"/>
    </location>
</feature>
<dbReference type="Gene3D" id="3.40.50.150">
    <property type="entry name" value="Vaccinia Virus protein VP39"/>
    <property type="match status" value="1"/>
</dbReference>
<feature type="compositionally biased region" description="Acidic residues" evidence="1">
    <location>
        <begin position="824"/>
        <end position="833"/>
    </location>
</feature>
<reference evidence="3" key="1">
    <citation type="submission" date="2013-08" db="EMBL/GenBank/DDBJ databases">
        <title>Gene expansion shapes genome architecture in the human pathogen Lichtheimia corymbifera: an evolutionary genomics analysis in the ancient terrestrial Mucorales (Mucoromycotina).</title>
        <authorList>
            <person name="Schwartze V.U."/>
            <person name="Winter S."/>
            <person name="Shelest E."/>
            <person name="Marcet-Houben M."/>
            <person name="Horn F."/>
            <person name="Wehner S."/>
            <person name="Hoffmann K."/>
            <person name="Riege K."/>
            <person name="Sammeth M."/>
            <person name="Nowrousian M."/>
            <person name="Valiante V."/>
            <person name="Linde J."/>
            <person name="Jacobsen I.D."/>
            <person name="Marz M."/>
            <person name="Brakhage A.A."/>
            <person name="Gabaldon T."/>
            <person name="Bocker S."/>
            <person name="Voigt K."/>
        </authorList>
    </citation>
    <scope>NUCLEOTIDE SEQUENCE [LARGE SCALE GENOMIC DNA]</scope>
    <source>
        <strain evidence="3">FSU 9682</strain>
    </source>
</reference>
<dbReference type="Pfam" id="PF05063">
    <property type="entry name" value="MT-A70"/>
    <property type="match status" value="1"/>
</dbReference>
<dbReference type="Proteomes" id="UP000027586">
    <property type="component" value="Unassembled WGS sequence"/>
</dbReference>
<keyword evidence="4" id="KW-1185">Reference proteome</keyword>
<name>A0A068S9F1_9FUNG</name>
<organism evidence="3 4">
    <name type="scientific">Lichtheimia corymbifera JMRC:FSU:9682</name>
    <dbReference type="NCBI Taxonomy" id="1263082"/>
    <lineage>
        <taxon>Eukaryota</taxon>
        <taxon>Fungi</taxon>
        <taxon>Fungi incertae sedis</taxon>
        <taxon>Mucoromycota</taxon>
        <taxon>Mucoromycotina</taxon>
        <taxon>Mucoromycetes</taxon>
        <taxon>Mucorales</taxon>
        <taxon>Lichtheimiaceae</taxon>
        <taxon>Lichtheimia</taxon>
    </lineage>
</organism>
<proteinExistence type="predicted"/>
<dbReference type="VEuPathDB" id="FungiDB:LCOR_09837.1"/>
<feature type="region of interest" description="Disordered" evidence="1">
    <location>
        <begin position="1"/>
        <end position="72"/>
    </location>
</feature>
<feature type="compositionally biased region" description="Low complexity" evidence="1">
    <location>
        <begin position="380"/>
        <end position="395"/>
    </location>
</feature>
<evidence type="ECO:0000313" key="3">
    <source>
        <dbReference type="EMBL" id="CDH58993.1"/>
    </source>
</evidence>
<evidence type="ECO:0000313" key="4">
    <source>
        <dbReference type="Proteomes" id="UP000027586"/>
    </source>
</evidence>
<accession>A0A068S9F1</accession>
<dbReference type="SUPFAM" id="SSF46689">
    <property type="entry name" value="Homeodomain-like"/>
    <property type="match status" value="1"/>
</dbReference>
<feature type="region of interest" description="Disordered" evidence="1">
    <location>
        <begin position="371"/>
        <end position="413"/>
    </location>
</feature>
<evidence type="ECO:0000259" key="2">
    <source>
        <dbReference type="PROSITE" id="PS50090"/>
    </source>
</evidence>
<dbReference type="SUPFAM" id="SSF53335">
    <property type="entry name" value="S-adenosyl-L-methionine-dependent methyltransferases"/>
    <property type="match status" value="1"/>
</dbReference>
<gene>
    <name evidence="3" type="ORF">LCOR_09837.1</name>
</gene>
<dbReference type="AlphaFoldDB" id="A0A068S9F1"/>
<dbReference type="InterPro" id="IPR001005">
    <property type="entry name" value="SANT/Myb"/>
</dbReference>
<feature type="region of interest" description="Disordered" evidence="1">
    <location>
        <begin position="790"/>
        <end position="833"/>
    </location>
</feature>
<protein>
    <submittedName>
        <fullName evidence="3">Dual specificity catalytic domain containingprotein</fullName>
    </submittedName>
</protein>
<evidence type="ECO:0000256" key="1">
    <source>
        <dbReference type="SAM" id="MobiDB-lite"/>
    </source>
</evidence>
<dbReference type="EMBL" id="CBTN010000064">
    <property type="protein sequence ID" value="CDH58993.1"/>
    <property type="molecule type" value="Genomic_DNA"/>
</dbReference>